<accession>A0A1G5E5B8</accession>
<gene>
    <name evidence="1" type="ORF">SAMN05661077_1496</name>
</gene>
<reference evidence="2" key="1">
    <citation type="submission" date="2016-10" db="EMBL/GenBank/DDBJ databases">
        <authorList>
            <person name="Varghese N."/>
        </authorList>
    </citation>
    <scope>NUCLEOTIDE SEQUENCE [LARGE SCALE GENOMIC DNA]</scope>
    <source>
        <strain evidence="2">HL 19</strain>
    </source>
</reference>
<sequence>MHLDFSYKFIRTARTRESESYVIWKFDPSYQDSVRAGHIDLHIEGKIYHGNIILEIELEEEEVGILIHQIDNTCVGWDRDDFIVQVFSGKEIGYYSDFITEEERGEEYPLRKDIKHIKENMDTFFGKFQYTRSKISEHAVESYFSELGFEAKRADKDLDALKVDVIAESKDEIIYTQVKLGQISEKSMREVAQSIYSLPHPDSKRKSAAFVAKHFPYKSELIRGKLEEKFGIRIFCISLNQIIMATPEYKQSLF</sequence>
<proteinExistence type="predicted"/>
<organism evidence="1 2">
    <name type="scientific">Thiohalorhabdus denitrificans</name>
    <dbReference type="NCBI Taxonomy" id="381306"/>
    <lineage>
        <taxon>Bacteria</taxon>
        <taxon>Pseudomonadati</taxon>
        <taxon>Pseudomonadota</taxon>
        <taxon>Gammaproteobacteria</taxon>
        <taxon>Thiohalorhabdales</taxon>
        <taxon>Thiohalorhabdaceae</taxon>
        <taxon>Thiohalorhabdus</taxon>
    </lineage>
</organism>
<name>A0A1G5E5B8_9GAMM</name>
<keyword evidence="2" id="KW-1185">Reference proteome</keyword>
<dbReference type="RefSeq" id="WP_074471335.1">
    <property type="nucleotide sequence ID" value="NZ_FMUN01000004.1"/>
</dbReference>
<dbReference type="OrthoDB" id="9801684at2"/>
<evidence type="ECO:0000313" key="1">
    <source>
        <dbReference type="EMBL" id="SCY22223.1"/>
    </source>
</evidence>
<dbReference type="AlphaFoldDB" id="A0A1G5E5B8"/>
<dbReference type="Proteomes" id="UP000183104">
    <property type="component" value="Unassembled WGS sequence"/>
</dbReference>
<evidence type="ECO:0008006" key="3">
    <source>
        <dbReference type="Google" id="ProtNLM"/>
    </source>
</evidence>
<dbReference type="EMBL" id="FMUN01000004">
    <property type="protein sequence ID" value="SCY22223.1"/>
    <property type="molecule type" value="Genomic_DNA"/>
</dbReference>
<protein>
    <recommendedName>
        <fullName evidence="3">Restriction endonuclease</fullName>
    </recommendedName>
</protein>
<evidence type="ECO:0000313" key="2">
    <source>
        <dbReference type="Proteomes" id="UP000183104"/>
    </source>
</evidence>